<dbReference type="AlphaFoldDB" id="A0A1D1UJH3"/>
<keyword evidence="2" id="KW-0393">Immunoglobulin domain</keyword>
<comment type="caution">
    <text evidence="7">The sequence shown here is derived from an EMBL/GenBank/DDBJ whole genome shotgun (WGS) entry which is preliminary data.</text>
</comment>
<dbReference type="EMBL" id="BDGG01000001">
    <property type="protein sequence ID" value="GAU88535.1"/>
    <property type="molecule type" value="Genomic_DNA"/>
</dbReference>
<dbReference type="InterPro" id="IPR013783">
    <property type="entry name" value="Ig-like_fold"/>
</dbReference>
<dbReference type="InterPro" id="IPR007110">
    <property type="entry name" value="Ig-like_dom"/>
</dbReference>
<dbReference type="InterPro" id="IPR003961">
    <property type="entry name" value="FN3_dom"/>
</dbReference>
<dbReference type="OrthoDB" id="9355041at2759"/>
<dbReference type="SUPFAM" id="SSF48726">
    <property type="entry name" value="Immunoglobulin"/>
    <property type="match status" value="3"/>
</dbReference>
<dbReference type="InterPro" id="IPR003598">
    <property type="entry name" value="Ig_sub2"/>
</dbReference>
<dbReference type="SMART" id="SM00408">
    <property type="entry name" value="IGc2"/>
    <property type="match status" value="1"/>
</dbReference>
<dbReference type="GO" id="GO:0098632">
    <property type="term" value="F:cell-cell adhesion mediator activity"/>
    <property type="evidence" value="ECO:0007669"/>
    <property type="project" value="TreeGrafter"/>
</dbReference>
<proteinExistence type="predicted"/>
<protein>
    <submittedName>
        <fullName evidence="7">Uncharacterized protein</fullName>
    </submittedName>
</protein>
<dbReference type="SUPFAM" id="SSF49265">
    <property type="entry name" value="Fibronectin type III"/>
    <property type="match status" value="1"/>
</dbReference>
<feature type="domain" description="Ig-like" evidence="5">
    <location>
        <begin position="158"/>
        <end position="233"/>
    </location>
</feature>
<keyword evidence="1" id="KW-0677">Repeat</keyword>
<dbReference type="Pfam" id="PF07679">
    <property type="entry name" value="I-set"/>
    <property type="match status" value="1"/>
</dbReference>
<dbReference type="SMART" id="SM00060">
    <property type="entry name" value="FN3"/>
    <property type="match status" value="1"/>
</dbReference>
<feature type="domain" description="Ig-like" evidence="5">
    <location>
        <begin position="240"/>
        <end position="335"/>
    </location>
</feature>
<dbReference type="CDD" id="cd00063">
    <property type="entry name" value="FN3"/>
    <property type="match status" value="1"/>
</dbReference>
<keyword evidence="3" id="KW-1133">Transmembrane helix</keyword>
<organism evidence="7 8">
    <name type="scientific">Ramazzottius varieornatus</name>
    <name type="common">Water bear</name>
    <name type="synonym">Tardigrade</name>
    <dbReference type="NCBI Taxonomy" id="947166"/>
    <lineage>
        <taxon>Eukaryota</taxon>
        <taxon>Metazoa</taxon>
        <taxon>Ecdysozoa</taxon>
        <taxon>Tardigrada</taxon>
        <taxon>Eutardigrada</taxon>
        <taxon>Parachela</taxon>
        <taxon>Hypsibioidea</taxon>
        <taxon>Ramazzottiidae</taxon>
        <taxon>Ramazzottius</taxon>
    </lineage>
</organism>
<evidence type="ECO:0000256" key="3">
    <source>
        <dbReference type="SAM" id="Phobius"/>
    </source>
</evidence>
<keyword evidence="3" id="KW-0472">Membrane</keyword>
<dbReference type="PANTHER" id="PTHR10075">
    <property type="entry name" value="BASIGIN RELATED"/>
    <property type="match status" value="1"/>
</dbReference>
<evidence type="ECO:0000313" key="8">
    <source>
        <dbReference type="Proteomes" id="UP000186922"/>
    </source>
</evidence>
<dbReference type="PANTHER" id="PTHR10075:SF14">
    <property type="entry name" value="CELL ADHESION MOLECULE DSCAM2-RELATED"/>
    <property type="match status" value="1"/>
</dbReference>
<dbReference type="Pfam" id="PF00041">
    <property type="entry name" value="fn3"/>
    <property type="match status" value="1"/>
</dbReference>
<feature type="transmembrane region" description="Helical" evidence="3">
    <location>
        <begin position="437"/>
        <end position="459"/>
    </location>
</feature>
<dbReference type="InterPro" id="IPR013098">
    <property type="entry name" value="Ig_I-set"/>
</dbReference>
<evidence type="ECO:0000256" key="2">
    <source>
        <dbReference type="ARBA" id="ARBA00023319"/>
    </source>
</evidence>
<dbReference type="GO" id="GO:0030424">
    <property type="term" value="C:axon"/>
    <property type="evidence" value="ECO:0007669"/>
    <property type="project" value="TreeGrafter"/>
</dbReference>
<dbReference type="GO" id="GO:0007156">
    <property type="term" value="P:homophilic cell adhesion via plasma membrane adhesion molecules"/>
    <property type="evidence" value="ECO:0007669"/>
    <property type="project" value="TreeGrafter"/>
</dbReference>
<dbReference type="GO" id="GO:0070593">
    <property type="term" value="P:dendrite self-avoidance"/>
    <property type="evidence" value="ECO:0007669"/>
    <property type="project" value="TreeGrafter"/>
</dbReference>
<keyword evidence="4" id="KW-0732">Signal</keyword>
<dbReference type="GO" id="GO:0005886">
    <property type="term" value="C:plasma membrane"/>
    <property type="evidence" value="ECO:0007669"/>
    <property type="project" value="TreeGrafter"/>
</dbReference>
<dbReference type="STRING" id="947166.A0A1D1UJH3"/>
<sequence length="461" mass="50989">MERWITHGISGALCFFLPLICLSLVSAQTSTQQVAQRSGGYLELQPSSERRVEEQGRGFVVTCRIPAGLNGANLRWTQGSDRRPINEANGRNIQVMKRPVDKPTSVQLVFNNVSKADENLYMCLATIDGAEVQKEFQLTIYTGINYDKVELAQAADVGKDFTMTCDVQGEPKPSVTWRRAGESLGMYGHDKYTVSEKGLTIKNISRTDEGLYDCDATQIIGHDTSSFKRKAISLVVNYPPEFTNTEPAIAYAFLGGEVNLTCQADGEPSPSYDWGYDENGGFSDMPLTETKNRDDYVNPSRTTLVKNMTDQSQFRDILCRAKNSLGEVVRRYTVKQIDKPVAPSFEFRQVGGHRLELQLTPSQQTNNPLPTTGYRAIIRPSVGGAWENATVIDFMNGTRHVLDSLRHNTEYDIMIAARNAIGVGDWSDVKSVKTLSVSASTSLVPFTGVLILMSGLLLVRA</sequence>
<accession>A0A1D1UJH3</accession>
<keyword evidence="8" id="KW-1185">Reference proteome</keyword>
<dbReference type="SMART" id="SM00409">
    <property type="entry name" value="IG"/>
    <property type="match status" value="3"/>
</dbReference>
<reference evidence="7 8" key="1">
    <citation type="journal article" date="2016" name="Nat. Commun.">
        <title>Extremotolerant tardigrade genome and improved radiotolerance of human cultured cells by tardigrade-unique protein.</title>
        <authorList>
            <person name="Hashimoto T."/>
            <person name="Horikawa D.D."/>
            <person name="Saito Y."/>
            <person name="Kuwahara H."/>
            <person name="Kozuka-Hata H."/>
            <person name="Shin-I T."/>
            <person name="Minakuchi Y."/>
            <person name="Ohishi K."/>
            <person name="Motoyama A."/>
            <person name="Aizu T."/>
            <person name="Enomoto A."/>
            <person name="Kondo K."/>
            <person name="Tanaka S."/>
            <person name="Hara Y."/>
            <person name="Koshikawa S."/>
            <person name="Sagara H."/>
            <person name="Miura T."/>
            <person name="Yokobori S."/>
            <person name="Miyagawa K."/>
            <person name="Suzuki Y."/>
            <person name="Kubo T."/>
            <person name="Oyama M."/>
            <person name="Kohara Y."/>
            <person name="Fujiyama A."/>
            <person name="Arakawa K."/>
            <person name="Katayama T."/>
            <person name="Toyoda A."/>
            <person name="Kunieda T."/>
        </authorList>
    </citation>
    <scope>NUCLEOTIDE SEQUENCE [LARGE SCALE GENOMIC DNA]</scope>
    <source>
        <strain evidence="7 8">YOKOZUNA-1</strain>
    </source>
</reference>
<dbReference type="InterPro" id="IPR036116">
    <property type="entry name" value="FN3_sf"/>
</dbReference>
<dbReference type="PROSITE" id="PS50853">
    <property type="entry name" value="FN3"/>
    <property type="match status" value="1"/>
</dbReference>
<gene>
    <name evidence="7" type="primary">RvY_01218-1</name>
    <name evidence="7" type="synonym">RvY_01218.1</name>
    <name evidence="7" type="ORF">RvY_01218</name>
</gene>
<feature type="domain" description="Ig-like" evidence="5">
    <location>
        <begin position="46"/>
        <end position="139"/>
    </location>
</feature>
<evidence type="ECO:0000259" key="5">
    <source>
        <dbReference type="PROSITE" id="PS50835"/>
    </source>
</evidence>
<evidence type="ECO:0000256" key="1">
    <source>
        <dbReference type="ARBA" id="ARBA00022737"/>
    </source>
</evidence>
<dbReference type="InterPro" id="IPR003599">
    <property type="entry name" value="Ig_sub"/>
</dbReference>
<dbReference type="Gene3D" id="2.60.40.10">
    <property type="entry name" value="Immunoglobulins"/>
    <property type="match status" value="4"/>
</dbReference>
<dbReference type="PROSITE" id="PS50835">
    <property type="entry name" value="IG_LIKE"/>
    <property type="match status" value="3"/>
</dbReference>
<feature type="domain" description="Fibronectin type-III" evidence="6">
    <location>
        <begin position="339"/>
        <end position="437"/>
    </location>
</feature>
<feature type="chain" id="PRO_5008897287" evidence="4">
    <location>
        <begin position="28"/>
        <end position="461"/>
    </location>
</feature>
<evidence type="ECO:0000259" key="6">
    <source>
        <dbReference type="PROSITE" id="PS50853"/>
    </source>
</evidence>
<name>A0A1D1UJH3_RAMVA</name>
<dbReference type="GO" id="GO:0007411">
    <property type="term" value="P:axon guidance"/>
    <property type="evidence" value="ECO:0007669"/>
    <property type="project" value="TreeGrafter"/>
</dbReference>
<feature type="signal peptide" evidence="4">
    <location>
        <begin position="1"/>
        <end position="27"/>
    </location>
</feature>
<evidence type="ECO:0000313" key="7">
    <source>
        <dbReference type="EMBL" id="GAU88535.1"/>
    </source>
</evidence>
<dbReference type="Proteomes" id="UP000186922">
    <property type="component" value="Unassembled WGS sequence"/>
</dbReference>
<evidence type="ECO:0000256" key="4">
    <source>
        <dbReference type="SAM" id="SignalP"/>
    </source>
</evidence>
<keyword evidence="3" id="KW-0812">Transmembrane</keyword>
<dbReference type="InterPro" id="IPR036179">
    <property type="entry name" value="Ig-like_dom_sf"/>
</dbReference>